<dbReference type="AlphaFoldDB" id="A0A814TQA6"/>
<gene>
    <name evidence="2" type="ORF">FNK824_LOCUS23039</name>
    <name evidence="1" type="ORF">SEV965_LOCUS19078</name>
</gene>
<comment type="caution">
    <text evidence="1">The sequence shown here is derived from an EMBL/GenBank/DDBJ whole genome shotgun (WGS) entry which is preliminary data.</text>
</comment>
<name>A0A814TQA6_9BILA</name>
<proteinExistence type="predicted"/>
<accession>A0A814TQA6</accession>
<evidence type="ECO:0000313" key="1">
    <source>
        <dbReference type="EMBL" id="CAF1162975.1"/>
    </source>
</evidence>
<protein>
    <submittedName>
        <fullName evidence="1">Uncharacterized protein</fullName>
    </submittedName>
</protein>
<dbReference type="EMBL" id="CAJOBE010004801">
    <property type="protein sequence ID" value="CAF3947732.1"/>
    <property type="molecule type" value="Genomic_DNA"/>
</dbReference>
<dbReference type="EMBL" id="CAJNOU010001170">
    <property type="protein sequence ID" value="CAF1162975.1"/>
    <property type="molecule type" value="Genomic_DNA"/>
</dbReference>
<sequence length="165" mass="19829">MKHVLRAAHYPNLDSLALYNIDKESIRGLFTDKTYDYNELIPPLLYRMSNQEKLSLYLLVYVNETFIDGNHLKRNIINRMPRLNQFTFYIRSSIYADNVFNLPSTQDIQRTFIDFRNNEIISYVNYFSEAKEVSLYDEYPFEHEIFLRIVQSFPFMEQLTMINHA</sequence>
<reference evidence="1" key="1">
    <citation type="submission" date="2021-02" db="EMBL/GenBank/DDBJ databases">
        <authorList>
            <person name="Nowell W R."/>
        </authorList>
    </citation>
    <scope>NUCLEOTIDE SEQUENCE</scope>
</reference>
<organism evidence="1 3">
    <name type="scientific">Rotaria sordida</name>
    <dbReference type="NCBI Taxonomy" id="392033"/>
    <lineage>
        <taxon>Eukaryota</taxon>
        <taxon>Metazoa</taxon>
        <taxon>Spiralia</taxon>
        <taxon>Gnathifera</taxon>
        <taxon>Rotifera</taxon>
        <taxon>Eurotatoria</taxon>
        <taxon>Bdelloidea</taxon>
        <taxon>Philodinida</taxon>
        <taxon>Philodinidae</taxon>
        <taxon>Rotaria</taxon>
    </lineage>
</organism>
<evidence type="ECO:0000313" key="3">
    <source>
        <dbReference type="Proteomes" id="UP000663889"/>
    </source>
</evidence>
<dbReference type="Proteomes" id="UP000663874">
    <property type="component" value="Unassembled WGS sequence"/>
</dbReference>
<evidence type="ECO:0000313" key="2">
    <source>
        <dbReference type="EMBL" id="CAF3947732.1"/>
    </source>
</evidence>
<dbReference type="Proteomes" id="UP000663889">
    <property type="component" value="Unassembled WGS sequence"/>
</dbReference>